<dbReference type="NCBIfam" id="TIGR03373">
    <property type="entry name" value="VI_minor_4"/>
    <property type="match status" value="1"/>
</dbReference>
<dbReference type="RefSeq" id="WP_237442835.1">
    <property type="nucleotide sequence ID" value="NZ_CAKLPX010000001.1"/>
</dbReference>
<evidence type="ECO:0000313" key="2">
    <source>
        <dbReference type="Proteomes" id="UP000838100"/>
    </source>
</evidence>
<dbReference type="Proteomes" id="UP000838100">
    <property type="component" value="Unassembled WGS sequence"/>
</dbReference>
<dbReference type="Gene3D" id="3.40.1730.10">
    <property type="entry name" value="pa0076 domain"/>
    <property type="match status" value="1"/>
</dbReference>
<comment type="caution">
    <text evidence="1">The sequence shown here is derived from an EMBL/GenBank/DDBJ whole genome shotgun (WGS) entry which is preliminary data.</text>
</comment>
<dbReference type="InterPro" id="IPR017748">
    <property type="entry name" value="TagF"/>
</dbReference>
<reference evidence="1" key="1">
    <citation type="submission" date="2021-12" db="EMBL/GenBank/DDBJ databases">
        <authorList>
            <person name="Rodrigo-Torres L."/>
            <person name="Arahal R. D."/>
            <person name="Lucena T."/>
        </authorList>
    </citation>
    <scope>NUCLEOTIDE SEQUENCE</scope>
    <source>
        <strain evidence="1">CECT 8267</strain>
    </source>
</reference>
<proteinExistence type="predicted"/>
<accession>A0ABM9AAY5</accession>
<keyword evidence="2" id="KW-1185">Reference proteome</keyword>
<dbReference type="EMBL" id="CAKLPX010000001">
    <property type="protein sequence ID" value="CAH0990145.1"/>
    <property type="molecule type" value="Genomic_DNA"/>
</dbReference>
<dbReference type="Pfam" id="PF09867">
    <property type="entry name" value="TagF_N"/>
    <property type="match status" value="1"/>
</dbReference>
<dbReference type="InterPro" id="IPR038225">
    <property type="entry name" value="TagF_sf"/>
</dbReference>
<evidence type="ECO:0000313" key="1">
    <source>
        <dbReference type="EMBL" id="CAH0990145.1"/>
    </source>
</evidence>
<protein>
    <recommendedName>
        <fullName evidence="3">Type VI secretion system-associated protein TagF</fullName>
    </recommendedName>
</protein>
<evidence type="ECO:0008006" key="3">
    <source>
        <dbReference type="Google" id="ProtNLM"/>
    </source>
</evidence>
<sequence length="208" mass="23760">MNAGIFGKLPSHGDFVDRNLPVEFRNNWCQWLQHVLTVSREELQEQWLNHYLNSHSWRFALSEGVLDQNAWAGVIIPSVDSVGRYFPFAIAQQLVSNNIYSAINQSGWFDAIEAIAISALDPKSSIQQIEQKLISQSQSLNKRFDLVSDNKEHRLNQDNNISDLTTSLLYRSSNIKSSQSIWHNKEKPEKSFIYDGLPCGSTFSKMII</sequence>
<name>A0ABM9AAY5_9GAMM</name>
<organism evidence="1 2">
    <name type="scientific">Sinobacterium norvegicum</name>
    <dbReference type="NCBI Taxonomy" id="1641715"/>
    <lineage>
        <taxon>Bacteria</taxon>
        <taxon>Pseudomonadati</taxon>
        <taxon>Pseudomonadota</taxon>
        <taxon>Gammaproteobacteria</taxon>
        <taxon>Cellvibrionales</taxon>
        <taxon>Spongiibacteraceae</taxon>
        <taxon>Sinobacterium</taxon>
    </lineage>
</organism>
<gene>
    <name evidence="1" type="ORF">SIN8267_00230</name>
</gene>